<dbReference type="RefSeq" id="XP_004444623.1">
    <property type="nucleotide sequence ID" value="XM_004444566.1"/>
</dbReference>
<organism evidence="1 2">
    <name type="scientific">Coccidioides immitis (strain RS)</name>
    <name type="common">Valley fever fungus</name>
    <dbReference type="NCBI Taxonomy" id="246410"/>
    <lineage>
        <taxon>Eukaryota</taxon>
        <taxon>Fungi</taxon>
        <taxon>Dikarya</taxon>
        <taxon>Ascomycota</taxon>
        <taxon>Pezizomycotina</taxon>
        <taxon>Eurotiomycetes</taxon>
        <taxon>Eurotiomycetidae</taxon>
        <taxon>Onygenales</taxon>
        <taxon>Onygenaceae</taxon>
        <taxon>Coccidioides</taxon>
    </lineage>
</organism>
<sequence>MPQGHAQINHILGDLSIVNVPDVSEVMAKAYKIIDVNQFKIEQGTAEFIVASF</sequence>
<dbReference type="Proteomes" id="UP000001261">
    <property type="component" value="Unassembled WGS sequence"/>
</dbReference>
<dbReference type="InParanoid" id="A0A0D8JWB4"/>
<dbReference type="GeneID" id="24165132"/>
<evidence type="ECO:0000313" key="1">
    <source>
        <dbReference type="EMBL" id="KJF61216.1"/>
    </source>
</evidence>
<gene>
    <name evidence="1" type="ORF">CIMG_13505</name>
</gene>
<evidence type="ECO:0000313" key="2">
    <source>
        <dbReference type="Proteomes" id="UP000001261"/>
    </source>
</evidence>
<accession>A0A0D8JWB4</accession>
<proteinExistence type="predicted"/>
<protein>
    <submittedName>
        <fullName evidence="1">Uncharacterized protein</fullName>
    </submittedName>
</protein>
<dbReference type="AlphaFoldDB" id="A0A0D8JWB4"/>
<dbReference type="VEuPathDB" id="FungiDB:CIMG_13505"/>
<reference evidence="2" key="2">
    <citation type="journal article" date="2010" name="Genome Res.">
        <title>Population genomic sequencing of Coccidioides fungi reveals recent hybridization and transposon control.</title>
        <authorList>
            <person name="Neafsey D.E."/>
            <person name="Barker B.M."/>
            <person name="Sharpton T.J."/>
            <person name="Stajich J.E."/>
            <person name="Park D.J."/>
            <person name="Whiston E."/>
            <person name="Hung C.-Y."/>
            <person name="McMahan C."/>
            <person name="White J."/>
            <person name="Sykes S."/>
            <person name="Heiman D."/>
            <person name="Young S."/>
            <person name="Zeng Q."/>
            <person name="Abouelleil A."/>
            <person name="Aftuck L."/>
            <person name="Bessette D."/>
            <person name="Brown A."/>
            <person name="FitzGerald M."/>
            <person name="Lui A."/>
            <person name="Macdonald J.P."/>
            <person name="Priest M."/>
            <person name="Orbach M.J."/>
            <person name="Galgiani J.N."/>
            <person name="Kirkland T.N."/>
            <person name="Cole G.T."/>
            <person name="Birren B.W."/>
            <person name="Henn M.R."/>
            <person name="Taylor J.W."/>
            <person name="Rounsley S.D."/>
        </authorList>
    </citation>
    <scope>GENOME REANNOTATION</scope>
    <source>
        <strain evidence="2">RS</strain>
    </source>
</reference>
<keyword evidence="2" id="KW-1185">Reference proteome</keyword>
<dbReference type="EMBL" id="GG704915">
    <property type="protein sequence ID" value="KJF61216.1"/>
    <property type="molecule type" value="Genomic_DNA"/>
</dbReference>
<name>A0A0D8JWB4_COCIM</name>
<reference evidence="2" key="1">
    <citation type="journal article" date="2009" name="Genome Res.">
        <title>Comparative genomic analyses of the human fungal pathogens Coccidioides and their relatives.</title>
        <authorList>
            <person name="Sharpton T.J."/>
            <person name="Stajich J.E."/>
            <person name="Rounsley S.D."/>
            <person name="Gardner M.J."/>
            <person name="Wortman J.R."/>
            <person name="Jordar V.S."/>
            <person name="Maiti R."/>
            <person name="Kodira C.D."/>
            <person name="Neafsey D.E."/>
            <person name="Zeng Q."/>
            <person name="Hung C.-Y."/>
            <person name="McMahan C."/>
            <person name="Muszewska A."/>
            <person name="Grynberg M."/>
            <person name="Mandel M.A."/>
            <person name="Kellner E.M."/>
            <person name="Barker B.M."/>
            <person name="Galgiani J.N."/>
            <person name="Orbach M.J."/>
            <person name="Kirkland T.N."/>
            <person name="Cole G.T."/>
            <person name="Henn M.R."/>
            <person name="Birren B.W."/>
            <person name="Taylor J.W."/>
        </authorList>
    </citation>
    <scope>NUCLEOTIDE SEQUENCE [LARGE SCALE GENOMIC DNA]</scope>
    <source>
        <strain evidence="2">RS</strain>
    </source>
</reference>
<dbReference type="KEGG" id="cim:CIMG_13505"/>